<reference evidence="1" key="1">
    <citation type="submission" date="2021-06" db="EMBL/GenBank/DDBJ databases">
        <authorList>
            <person name="Kallberg Y."/>
            <person name="Tangrot J."/>
            <person name="Rosling A."/>
        </authorList>
    </citation>
    <scope>NUCLEOTIDE SEQUENCE</scope>
    <source>
        <strain evidence="1">UK204</strain>
    </source>
</reference>
<organism evidence="1 2">
    <name type="scientific">Funneliformis caledonium</name>
    <dbReference type="NCBI Taxonomy" id="1117310"/>
    <lineage>
        <taxon>Eukaryota</taxon>
        <taxon>Fungi</taxon>
        <taxon>Fungi incertae sedis</taxon>
        <taxon>Mucoromycota</taxon>
        <taxon>Glomeromycotina</taxon>
        <taxon>Glomeromycetes</taxon>
        <taxon>Glomerales</taxon>
        <taxon>Glomeraceae</taxon>
        <taxon>Funneliformis</taxon>
    </lineage>
</organism>
<dbReference type="EMBL" id="CAJVPQ010001919">
    <property type="protein sequence ID" value="CAG8575676.1"/>
    <property type="molecule type" value="Genomic_DNA"/>
</dbReference>
<keyword evidence="2" id="KW-1185">Reference proteome</keyword>
<gene>
    <name evidence="1" type="ORF">FCALED_LOCUS7326</name>
</gene>
<dbReference type="Proteomes" id="UP000789570">
    <property type="component" value="Unassembled WGS sequence"/>
</dbReference>
<dbReference type="OrthoDB" id="2411205at2759"/>
<comment type="caution">
    <text evidence="1">The sequence shown here is derived from an EMBL/GenBank/DDBJ whole genome shotgun (WGS) entry which is preliminary data.</text>
</comment>
<name>A0A9N9BQ11_9GLOM</name>
<evidence type="ECO:0000313" key="2">
    <source>
        <dbReference type="Proteomes" id="UP000789570"/>
    </source>
</evidence>
<accession>A0A9N9BQ11</accession>
<sequence length="208" mass="23356">MSSTVAKGKELEQRIFDILRSIEIECKWTGVHESMNRKHLVATVKSDCERSSLVLNDDDTCTHFFTNVFIVVRVTEEWISAVLLLGSRPSVIREFEGALTRQTRGTIGVVVGRSKNRFTPGAIVTAKTSIYDIILTDKKDLCIDLIQLVADRLNRSYDNLLNVWDVGLLNLDFNANPPFPSPMNAQYSENCFPSSDDNLNLVSVECVL</sequence>
<dbReference type="AlphaFoldDB" id="A0A9N9BQ11"/>
<proteinExistence type="predicted"/>
<protein>
    <submittedName>
        <fullName evidence="1">2230_t:CDS:1</fullName>
    </submittedName>
</protein>
<evidence type="ECO:0000313" key="1">
    <source>
        <dbReference type="EMBL" id="CAG8575676.1"/>
    </source>
</evidence>